<accession>A0A067TDM5</accession>
<dbReference type="OrthoDB" id="3270344at2759"/>
<feature type="compositionally biased region" description="Low complexity" evidence="1">
    <location>
        <begin position="582"/>
        <end position="603"/>
    </location>
</feature>
<dbReference type="STRING" id="685588.A0A067TDM5"/>
<name>A0A067TDM5_GALM3</name>
<dbReference type="EMBL" id="KL142371">
    <property type="protein sequence ID" value="KDR81330.1"/>
    <property type="molecule type" value="Genomic_DNA"/>
</dbReference>
<keyword evidence="3" id="KW-1185">Reference proteome</keyword>
<proteinExistence type="predicted"/>
<feature type="compositionally biased region" description="Basic residues" evidence="1">
    <location>
        <begin position="494"/>
        <end position="528"/>
    </location>
</feature>
<evidence type="ECO:0000256" key="1">
    <source>
        <dbReference type="SAM" id="MobiDB-lite"/>
    </source>
</evidence>
<feature type="compositionally biased region" description="Basic residues" evidence="1">
    <location>
        <begin position="409"/>
        <end position="420"/>
    </location>
</feature>
<organism evidence="2 3">
    <name type="scientific">Galerina marginata (strain CBS 339.88)</name>
    <dbReference type="NCBI Taxonomy" id="685588"/>
    <lineage>
        <taxon>Eukaryota</taxon>
        <taxon>Fungi</taxon>
        <taxon>Dikarya</taxon>
        <taxon>Basidiomycota</taxon>
        <taxon>Agaricomycotina</taxon>
        <taxon>Agaricomycetes</taxon>
        <taxon>Agaricomycetidae</taxon>
        <taxon>Agaricales</taxon>
        <taxon>Agaricineae</taxon>
        <taxon>Strophariaceae</taxon>
        <taxon>Galerina</taxon>
    </lineage>
</organism>
<feature type="region of interest" description="Disordered" evidence="1">
    <location>
        <begin position="1"/>
        <end position="56"/>
    </location>
</feature>
<feature type="region of interest" description="Disordered" evidence="1">
    <location>
        <begin position="409"/>
        <end position="660"/>
    </location>
</feature>
<dbReference type="HOGENOM" id="CLU_009185_0_0_1"/>
<feature type="compositionally biased region" description="Acidic residues" evidence="1">
    <location>
        <begin position="447"/>
        <end position="462"/>
    </location>
</feature>
<dbReference type="Proteomes" id="UP000027222">
    <property type="component" value="Unassembled WGS sequence"/>
</dbReference>
<feature type="compositionally biased region" description="Low complexity" evidence="1">
    <location>
        <begin position="642"/>
        <end position="660"/>
    </location>
</feature>
<dbReference type="AlphaFoldDB" id="A0A067TDM5"/>
<feature type="compositionally biased region" description="Low complexity" evidence="1">
    <location>
        <begin position="268"/>
        <end position="291"/>
    </location>
</feature>
<feature type="compositionally biased region" description="Basic and acidic residues" evidence="1">
    <location>
        <begin position="463"/>
        <end position="486"/>
    </location>
</feature>
<sequence>MADAGTAPRSPTSTPSPMSPSPSNPLKRKERPEEPETKPILTGNPLPSGAHPRPDEYEAGRVICETCGAGVSFRDEQTGGFTVNHWEAHRLTCPASAPPTGEPVIYTPENAVDSLSQPPSKRRRAKRTEEERIEYLRADPYVGQFEAYRVLCASCDKWIRLRPNSTYCSIPWDAHRKSCLAKKINNKNVYALEERNTLFSKDPDVRKFDPERLLCNMCDKWLSVPPDDHLQAVQKWLQHRASCQRTSGSSAAVPIQHLDQHAPGSSGGQAASTSQTHRPSASFSSTASGASPKAHSGQAQPPPRSGSGFPPTSLGSPSSFHDLNPSNYAPAHESRRRNAEQRAATLRADRLIGEVEPNRVFCTLCQKWVQLRQDSSYCAYPWLQHRGKCLARHQRRTQKAAEIADMKARKHHLQYSHHHGGVPMEEDELLSDREGTTGGDGPAPSDLESEEGVEADADADEEDRLRRKEAKQKEQRRITTSEEHFRAAGSSSSRVHHQLHQHGHPHREHQRQHHPHPHPHPYSHHPHLQPHPQQQQHHHKSRSLPYGSQSRYPANGSGGSMSQAVAAYRVNGSGVGGVDPRGPSSHPAHAHRSGAASSSAAAAAGGGAGTSASARAWDEDPDADGEPDAEGEYEPQTPPPSASGRPGPSSRGGIPRRPWPVGLADLDSPSGRKQFIFGSVEYLFATTYEATDDLSISALLAYLNAAMPQDKHEDFDTSEVARAVAAMKEKGRVVFEGDILRLID</sequence>
<feature type="compositionally biased region" description="Polar residues" evidence="1">
    <location>
        <begin position="313"/>
        <end position="327"/>
    </location>
</feature>
<protein>
    <submittedName>
        <fullName evidence="2">Uncharacterized protein</fullName>
    </submittedName>
</protein>
<evidence type="ECO:0000313" key="3">
    <source>
        <dbReference type="Proteomes" id="UP000027222"/>
    </source>
</evidence>
<gene>
    <name evidence="2" type="ORF">GALMADRAFT_136337</name>
</gene>
<reference evidence="3" key="1">
    <citation type="journal article" date="2014" name="Proc. Natl. Acad. Sci. U.S.A.">
        <title>Extensive sampling of basidiomycete genomes demonstrates inadequacy of the white-rot/brown-rot paradigm for wood decay fungi.</title>
        <authorList>
            <person name="Riley R."/>
            <person name="Salamov A.A."/>
            <person name="Brown D.W."/>
            <person name="Nagy L.G."/>
            <person name="Floudas D."/>
            <person name="Held B.W."/>
            <person name="Levasseur A."/>
            <person name="Lombard V."/>
            <person name="Morin E."/>
            <person name="Otillar R."/>
            <person name="Lindquist E.A."/>
            <person name="Sun H."/>
            <person name="LaButti K.M."/>
            <person name="Schmutz J."/>
            <person name="Jabbour D."/>
            <person name="Luo H."/>
            <person name="Baker S.E."/>
            <person name="Pisabarro A.G."/>
            <person name="Walton J.D."/>
            <person name="Blanchette R.A."/>
            <person name="Henrissat B."/>
            <person name="Martin F."/>
            <person name="Cullen D."/>
            <person name="Hibbett D.S."/>
            <person name="Grigoriev I.V."/>
        </authorList>
    </citation>
    <scope>NUCLEOTIDE SEQUENCE [LARGE SCALE GENOMIC DNA]</scope>
    <source>
        <strain evidence="3">CBS 339.88</strain>
    </source>
</reference>
<evidence type="ECO:0000313" key="2">
    <source>
        <dbReference type="EMBL" id="KDR81330.1"/>
    </source>
</evidence>
<feature type="compositionally biased region" description="Acidic residues" evidence="1">
    <location>
        <begin position="619"/>
        <end position="633"/>
    </location>
</feature>
<feature type="region of interest" description="Disordered" evidence="1">
    <location>
        <begin position="258"/>
        <end position="342"/>
    </location>
</feature>